<sequence length="273" mass="30394">MNVLYSNWGFELVGYDADISNLVDKINGSIRAPDDFFVSLLDDCKVLRSSRWDATSEHSEAKTIAEEDLALLRSCLYVLDRSLRISFGTLFFSRADGFIDQQRTSSSIYVRTNPAEYASPAEFKDLVDAARASAPLRIAASELSAEGGWFEIYKTIEALKRYYGNESKFFRSFPALKAKLERTKRTANSFRHAEGSYAPINGPVDLTAARDLVRLVLTETLSGSRPKRPPQDQEFGVPNIASPEGTQKLGLKPLIMVEQRASAYVGDTLRATD</sequence>
<name>A0ABS2D1Q1_9SPHN</name>
<feature type="region of interest" description="Disordered" evidence="1">
    <location>
        <begin position="221"/>
        <end position="245"/>
    </location>
</feature>
<organism evidence="2 3">
    <name type="scientific">Sphingomonas longa</name>
    <dbReference type="NCBI Taxonomy" id="2778730"/>
    <lineage>
        <taxon>Bacteria</taxon>
        <taxon>Pseudomonadati</taxon>
        <taxon>Pseudomonadota</taxon>
        <taxon>Alphaproteobacteria</taxon>
        <taxon>Sphingomonadales</taxon>
        <taxon>Sphingomonadaceae</taxon>
        <taxon>Sphingomonas</taxon>
    </lineage>
</organism>
<comment type="caution">
    <text evidence="2">The sequence shown here is derived from an EMBL/GenBank/DDBJ whole genome shotgun (WGS) entry which is preliminary data.</text>
</comment>
<dbReference type="RefSeq" id="WP_204193185.1">
    <property type="nucleotide sequence ID" value="NZ_JAFEMC010000001.1"/>
</dbReference>
<dbReference type="Proteomes" id="UP000763641">
    <property type="component" value="Unassembled WGS sequence"/>
</dbReference>
<evidence type="ECO:0000313" key="2">
    <source>
        <dbReference type="EMBL" id="MBM6574837.1"/>
    </source>
</evidence>
<gene>
    <name evidence="2" type="ORF">ILT43_00510</name>
</gene>
<keyword evidence="3" id="KW-1185">Reference proteome</keyword>
<accession>A0ABS2D1Q1</accession>
<proteinExistence type="predicted"/>
<evidence type="ECO:0000313" key="3">
    <source>
        <dbReference type="Proteomes" id="UP000763641"/>
    </source>
</evidence>
<reference evidence="2 3" key="1">
    <citation type="submission" date="2020-12" db="EMBL/GenBank/DDBJ databases">
        <title>Sphingomonas sp.</title>
        <authorList>
            <person name="Kim M.K."/>
        </authorList>
    </citation>
    <scope>NUCLEOTIDE SEQUENCE [LARGE SCALE GENOMIC DNA]</scope>
    <source>
        <strain evidence="2 3">BT552</strain>
    </source>
</reference>
<dbReference type="EMBL" id="JAFEMC010000001">
    <property type="protein sequence ID" value="MBM6574837.1"/>
    <property type="molecule type" value="Genomic_DNA"/>
</dbReference>
<protein>
    <recommendedName>
        <fullName evidence="4">HEPN AbiU2-like domain-containing protein</fullName>
    </recommendedName>
</protein>
<evidence type="ECO:0008006" key="4">
    <source>
        <dbReference type="Google" id="ProtNLM"/>
    </source>
</evidence>
<evidence type="ECO:0000256" key="1">
    <source>
        <dbReference type="SAM" id="MobiDB-lite"/>
    </source>
</evidence>